<gene>
    <name evidence="1" type="ORF">PCOR1329_LOCUS47050</name>
</gene>
<sequence length="349" mass="39391">MTKAVAGLKLSNSPGTAVQNTLRALQCRDAYKLYQCEELERRAGIDRERVHQVAKNWLASGNLIVGRYNAYVKSRKIGNKLDLNKVISDISKPCWKRDSEHTCLDAFRHHPEAMLQWRQMWYNLPKHDRAQRLAAEYAQAFEAHTARRMGDSTCFQMQYRIFGRKVCRDAFIALTGMHACTLQDARNLAAKDQCVKDLLLRKLGQHYEFQAAQRMAMNQLFAESERHPEELVTVGWDKMDQAKTILPRVKALSNTQFQKGGSRLIAHLIGVLSPTLWDNPVFYTVFENQVQGGQPLEEKINLVRKNAKRGMGQASQLVKGVDTDALDKAIAAAFPGSSAGGWLSINAMS</sequence>
<reference evidence="1" key="1">
    <citation type="submission" date="2023-10" db="EMBL/GenBank/DDBJ databases">
        <authorList>
            <person name="Chen Y."/>
            <person name="Shah S."/>
            <person name="Dougan E. K."/>
            <person name="Thang M."/>
            <person name="Chan C."/>
        </authorList>
    </citation>
    <scope>NUCLEOTIDE SEQUENCE [LARGE SCALE GENOMIC DNA]</scope>
</reference>
<comment type="caution">
    <text evidence="1">The sequence shown here is derived from an EMBL/GenBank/DDBJ whole genome shotgun (WGS) entry which is preliminary data.</text>
</comment>
<keyword evidence="2" id="KW-1185">Reference proteome</keyword>
<dbReference type="EMBL" id="CAUYUJ010015663">
    <property type="protein sequence ID" value="CAK0856764.1"/>
    <property type="molecule type" value="Genomic_DNA"/>
</dbReference>
<evidence type="ECO:0000313" key="2">
    <source>
        <dbReference type="Proteomes" id="UP001189429"/>
    </source>
</evidence>
<protein>
    <submittedName>
        <fullName evidence="1">Uncharacterized protein</fullName>
    </submittedName>
</protein>
<dbReference type="Proteomes" id="UP001189429">
    <property type="component" value="Unassembled WGS sequence"/>
</dbReference>
<organism evidence="1 2">
    <name type="scientific">Prorocentrum cordatum</name>
    <dbReference type="NCBI Taxonomy" id="2364126"/>
    <lineage>
        <taxon>Eukaryota</taxon>
        <taxon>Sar</taxon>
        <taxon>Alveolata</taxon>
        <taxon>Dinophyceae</taxon>
        <taxon>Prorocentrales</taxon>
        <taxon>Prorocentraceae</taxon>
        <taxon>Prorocentrum</taxon>
    </lineage>
</organism>
<name>A0ABN9UBI3_9DINO</name>
<proteinExistence type="predicted"/>
<evidence type="ECO:0000313" key="1">
    <source>
        <dbReference type="EMBL" id="CAK0856764.1"/>
    </source>
</evidence>
<accession>A0ABN9UBI3</accession>